<sequence length="170" mass="19593">MRMKSVLTASLFNDKGCTSFLLVWGEILRKDLVPELEECYSMVSRESVWHATVNGDLEKSKATAMVSKYSSNQNWFSQNQPDRMRSKDINKSTYKCTHCDQSGHTKDRCFEIVGYPKWWDHNRDSRKRNASKSSTAAIVETNAKEDVVGQSTTLVATRGHPDEEDDWLWY</sequence>
<dbReference type="PANTHER" id="PTHR34222">
    <property type="entry name" value="GAG_PRE-INTEGRS DOMAIN-CONTAINING PROTEIN"/>
    <property type="match status" value="1"/>
</dbReference>
<evidence type="ECO:0000313" key="2">
    <source>
        <dbReference type="Proteomes" id="UP000826656"/>
    </source>
</evidence>
<comment type="caution">
    <text evidence="1">The sequence shown here is derived from an EMBL/GenBank/DDBJ whole genome shotgun (WGS) entry which is preliminary data.</text>
</comment>
<gene>
    <name evidence="1" type="ORF">KY290_023919</name>
</gene>
<dbReference type="PANTHER" id="PTHR34222:SF43">
    <property type="entry name" value="RETROTRANSPOSON GAG DOMAIN-CONTAINING PROTEIN"/>
    <property type="match status" value="1"/>
</dbReference>
<dbReference type="InterPro" id="IPR036875">
    <property type="entry name" value="Znf_CCHC_sf"/>
</dbReference>
<dbReference type="EMBL" id="JAIVGD010000018">
    <property type="protein sequence ID" value="KAH0753649.1"/>
    <property type="molecule type" value="Genomic_DNA"/>
</dbReference>
<accession>A0ABQ7UPI0</accession>
<keyword evidence="2" id="KW-1185">Reference proteome</keyword>
<dbReference type="Proteomes" id="UP000826656">
    <property type="component" value="Unassembled WGS sequence"/>
</dbReference>
<name>A0ABQ7UPI0_SOLTU</name>
<proteinExistence type="predicted"/>
<evidence type="ECO:0000313" key="1">
    <source>
        <dbReference type="EMBL" id="KAH0753649.1"/>
    </source>
</evidence>
<organism evidence="1 2">
    <name type="scientific">Solanum tuberosum</name>
    <name type="common">Potato</name>
    <dbReference type="NCBI Taxonomy" id="4113"/>
    <lineage>
        <taxon>Eukaryota</taxon>
        <taxon>Viridiplantae</taxon>
        <taxon>Streptophyta</taxon>
        <taxon>Embryophyta</taxon>
        <taxon>Tracheophyta</taxon>
        <taxon>Spermatophyta</taxon>
        <taxon>Magnoliopsida</taxon>
        <taxon>eudicotyledons</taxon>
        <taxon>Gunneridae</taxon>
        <taxon>Pentapetalae</taxon>
        <taxon>asterids</taxon>
        <taxon>lamiids</taxon>
        <taxon>Solanales</taxon>
        <taxon>Solanaceae</taxon>
        <taxon>Solanoideae</taxon>
        <taxon>Solaneae</taxon>
        <taxon>Solanum</taxon>
    </lineage>
</organism>
<protein>
    <submittedName>
        <fullName evidence="1">Uncharacterized protein</fullName>
    </submittedName>
</protein>
<dbReference type="SUPFAM" id="SSF57756">
    <property type="entry name" value="Retrovirus zinc finger-like domains"/>
    <property type="match status" value="1"/>
</dbReference>
<reference evidence="1 2" key="1">
    <citation type="journal article" date="2021" name="bioRxiv">
        <title>Chromosome-scale and haplotype-resolved genome assembly of a tetraploid potato cultivar.</title>
        <authorList>
            <person name="Sun H."/>
            <person name="Jiao W.-B."/>
            <person name="Krause K."/>
            <person name="Campoy J.A."/>
            <person name="Goel M."/>
            <person name="Folz-Donahue K."/>
            <person name="Kukat C."/>
            <person name="Huettel B."/>
            <person name="Schneeberger K."/>
        </authorList>
    </citation>
    <scope>NUCLEOTIDE SEQUENCE [LARGE SCALE GENOMIC DNA]</scope>
    <source>
        <strain evidence="1">SolTubOtavaFocal</strain>
        <tissue evidence="1">Leaves</tissue>
    </source>
</reference>